<proteinExistence type="predicted"/>
<protein>
    <recommendedName>
        <fullName evidence="3">NADH-quinone oxidoreductase subunit D domain-containing protein</fullName>
    </recommendedName>
</protein>
<keyword evidence="2" id="KW-1185">Reference proteome</keyword>
<name>A0A418AWJ8_9STRA</name>
<evidence type="ECO:0000313" key="2">
    <source>
        <dbReference type="Proteomes" id="UP000285060"/>
    </source>
</evidence>
<sequence length="115" mass="13177">MNFSINHGPRHPAAHGVLRLILELTGEVVKCKSRSTYRFITYITSSILVIGLDDMNPAHDSCVAGDLSTCMQNTTCTYIYSPIQKEFAVMLLIMSTKYNWFTYFCSLFQMDRYTK</sequence>
<organism evidence="1 2">
    <name type="scientific">Aphanomyces invadans</name>
    <dbReference type="NCBI Taxonomy" id="157072"/>
    <lineage>
        <taxon>Eukaryota</taxon>
        <taxon>Sar</taxon>
        <taxon>Stramenopiles</taxon>
        <taxon>Oomycota</taxon>
        <taxon>Saprolegniomycetes</taxon>
        <taxon>Saprolegniales</taxon>
        <taxon>Verrucalvaceae</taxon>
        <taxon>Aphanomyces</taxon>
    </lineage>
</organism>
<dbReference type="Proteomes" id="UP000285060">
    <property type="component" value="Unassembled WGS sequence"/>
</dbReference>
<accession>A0A418AWJ8</accession>
<evidence type="ECO:0000313" key="1">
    <source>
        <dbReference type="EMBL" id="RHY29913.1"/>
    </source>
</evidence>
<comment type="caution">
    <text evidence="1">The sequence shown here is derived from an EMBL/GenBank/DDBJ whole genome shotgun (WGS) entry which is preliminary data.</text>
</comment>
<reference evidence="1 2" key="1">
    <citation type="submission" date="2018-08" db="EMBL/GenBank/DDBJ databases">
        <title>Aphanomyces genome sequencing and annotation.</title>
        <authorList>
            <person name="Minardi D."/>
            <person name="Oidtmann B."/>
            <person name="Van Der Giezen M."/>
            <person name="Studholme D.J."/>
        </authorList>
    </citation>
    <scope>NUCLEOTIDE SEQUENCE [LARGE SCALE GENOMIC DNA]</scope>
    <source>
        <strain evidence="1 2">NJM0002</strain>
    </source>
</reference>
<dbReference type="EMBL" id="QUSY01000378">
    <property type="protein sequence ID" value="RHY29913.1"/>
    <property type="molecule type" value="Genomic_DNA"/>
</dbReference>
<dbReference type="AlphaFoldDB" id="A0A418AWJ8"/>
<gene>
    <name evidence="1" type="ORF">DYB32_006053</name>
</gene>
<evidence type="ECO:0008006" key="3">
    <source>
        <dbReference type="Google" id="ProtNLM"/>
    </source>
</evidence>